<dbReference type="OrthoDB" id="9809784at2"/>
<evidence type="ECO:0000256" key="9">
    <source>
        <dbReference type="ARBA" id="ARBA00023285"/>
    </source>
</evidence>
<sequence length="386" mass="41773">MTSPDARTLDILNRLIAFDTTSRNSNLDLIRWAESYLAERGVTSALQFDETGEKANLWATIGPADVPGVMLSGHSDVVPVDGQEWASDPFRAETRDGRVYGRGAADMKAFIALCLAHADDFAAARLKMPVHIALSYDEEVGCLGGRQLAAMLSGLEVKPRLCVVGEPTNMGVVIGHKGKSSYRCHVRGFECHSSLTHEGVNAVEYAALTIAAIRRLAEDKRANGPFDEAFDPPYTTVHTGVVQGGTALNIVPRDCEFLFEFRNLPADEPEDLLARIRGEADRLCAEMRAVRPETGIEFERVAWFAGLETSEDAEVATLAKSFAQTNATSKVSFGTEAGHYHGAGVPTIVCGPGDIAQAHKPDEFVALDQIAACEAFFGRLLGWMTD</sequence>
<dbReference type="AlphaFoldDB" id="A0A2M9FYX0"/>
<keyword evidence="6" id="KW-0479">Metal-binding</keyword>
<dbReference type="SUPFAM" id="SSF55031">
    <property type="entry name" value="Bacterial exopeptidase dimerisation domain"/>
    <property type="match status" value="1"/>
</dbReference>
<dbReference type="GO" id="GO:0008777">
    <property type="term" value="F:acetylornithine deacetylase activity"/>
    <property type="evidence" value="ECO:0007669"/>
    <property type="project" value="TreeGrafter"/>
</dbReference>
<keyword evidence="12" id="KW-1185">Reference proteome</keyword>
<keyword evidence="7" id="KW-0378">Hydrolase</keyword>
<dbReference type="InterPro" id="IPR010169">
    <property type="entry name" value="AcOrn-deacetyl"/>
</dbReference>
<dbReference type="InterPro" id="IPR002933">
    <property type="entry name" value="Peptidase_M20"/>
</dbReference>
<comment type="caution">
    <text evidence="11">The sequence shown here is derived from an EMBL/GenBank/DDBJ whole genome shotgun (WGS) entry which is preliminary data.</text>
</comment>
<keyword evidence="5" id="KW-0028">Amino-acid biosynthesis</keyword>
<dbReference type="PANTHER" id="PTHR43808:SF31">
    <property type="entry name" value="N-ACETYL-L-CITRULLINE DEACETYLASE"/>
    <property type="match status" value="1"/>
</dbReference>
<dbReference type="RefSeq" id="WP_109792377.1">
    <property type="nucleotide sequence ID" value="NZ_PHIG01000039.1"/>
</dbReference>
<dbReference type="PROSITE" id="PS00759">
    <property type="entry name" value="ARGE_DAPE_CPG2_2"/>
    <property type="match status" value="1"/>
</dbReference>
<dbReference type="CDD" id="cd03894">
    <property type="entry name" value="M20_ArgE"/>
    <property type="match status" value="1"/>
</dbReference>
<comment type="cofactor">
    <cofactor evidence="1">
        <name>Zn(2+)</name>
        <dbReference type="ChEBI" id="CHEBI:29105"/>
    </cofactor>
</comment>
<dbReference type="InterPro" id="IPR036264">
    <property type="entry name" value="Bact_exopeptidase_dim_dom"/>
</dbReference>
<evidence type="ECO:0000313" key="12">
    <source>
        <dbReference type="Proteomes" id="UP000229498"/>
    </source>
</evidence>
<reference evidence="11 12" key="1">
    <citation type="submission" date="2017-11" db="EMBL/GenBank/DDBJ databases">
        <title>Draft genome sequence of Rhizobiales bacterium SY3-13.</title>
        <authorList>
            <person name="Sun C."/>
        </authorList>
    </citation>
    <scope>NUCLEOTIDE SEQUENCE [LARGE SCALE GENOMIC DNA]</scope>
    <source>
        <strain evidence="11 12">SY3-13</strain>
    </source>
</reference>
<keyword evidence="9" id="KW-0170">Cobalt</keyword>
<dbReference type="GO" id="GO:0046872">
    <property type="term" value="F:metal ion binding"/>
    <property type="evidence" value="ECO:0007669"/>
    <property type="project" value="UniProtKB-KW"/>
</dbReference>
<evidence type="ECO:0000313" key="11">
    <source>
        <dbReference type="EMBL" id="PJK28663.1"/>
    </source>
</evidence>
<keyword evidence="8" id="KW-0862">Zinc</keyword>
<evidence type="ECO:0000256" key="2">
    <source>
        <dbReference type="ARBA" id="ARBA00005691"/>
    </source>
</evidence>
<accession>A0A2M9FYX0</accession>
<dbReference type="NCBIfam" id="NF005710">
    <property type="entry name" value="PRK07522.1"/>
    <property type="match status" value="1"/>
</dbReference>
<evidence type="ECO:0000256" key="6">
    <source>
        <dbReference type="ARBA" id="ARBA00022723"/>
    </source>
</evidence>
<evidence type="ECO:0000256" key="4">
    <source>
        <dbReference type="ARBA" id="ARBA00022571"/>
    </source>
</evidence>
<proteinExistence type="inferred from homology"/>
<dbReference type="Gene3D" id="3.30.70.360">
    <property type="match status" value="1"/>
</dbReference>
<dbReference type="Pfam" id="PF07687">
    <property type="entry name" value="M20_dimer"/>
    <property type="match status" value="1"/>
</dbReference>
<dbReference type="PROSITE" id="PS00758">
    <property type="entry name" value="ARGE_DAPE_CPG2_1"/>
    <property type="match status" value="1"/>
</dbReference>
<evidence type="ECO:0000256" key="8">
    <source>
        <dbReference type="ARBA" id="ARBA00022833"/>
    </source>
</evidence>
<dbReference type="NCBIfam" id="TIGR01892">
    <property type="entry name" value="AcOrn-deacetyl"/>
    <property type="match status" value="1"/>
</dbReference>
<dbReference type="InterPro" id="IPR011650">
    <property type="entry name" value="Peptidase_M20_dimer"/>
</dbReference>
<dbReference type="Proteomes" id="UP000229498">
    <property type="component" value="Unassembled WGS sequence"/>
</dbReference>
<comment type="similarity">
    <text evidence="2">Belongs to the peptidase M20A family. ArgE subfamily.</text>
</comment>
<protein>
    <submittedName>
        <fullName evidence="11">Acetylornithine deacetylase</fullName>
    </submittedName>
</protein>
<dbReference type="Pfam" id="PF01546">
    <property type="entry name" value="Peptidase_M20"/>
    <property type="match status" value="1"/>
</dbReference>
<name>A0A2M9FYX0_9PROT</name>
<evidence type="ECO:0000256" key="1">
    <source>
        <dbReference type="ARBA" id="ARBA00001947"/>
    </source>
</evidence>
<evidence type="ECO:0000256" key="5">
    <source>
        <dbReference type="ARBA" id="ARBA00022605"/>
    </source>
</evidence>
<dbReference type="InterPro" id="IPR050072">
    <property type="entry name" value="Peptidase_M20A"/>
</dbReference>
<dbReference type="Gene3D" id="3.40.630.10">
    <property type="entry name" value="Zn peptidases"/>
    <property type="match status" value="1"/>
</dbReference>
<dbReference type="EMBL" id="PHIG01000039">
    <property type="protein sequence ID" value="PJK28663.1"/>
    <property type="molecule type" value="Genomic_DNA"/>
</dbReference>
<dbReference type="PANTHER" id="PTHR43808">
    <property type="entry name" value="ACETYLORNITHINE DEACETYLASE"/>
    <property type="match status" value="1"/>
</dbReference>
<evidence type="ECO:0000256" key="3">
    <source>
        <dbReference type="ARBA" id="ARBA00022490"/>
    </source>
</evidence>
<feature type="domain" description="Peptidase M20 dimerisation" evidence="10">
    <location>
        <begin position="174"/>
        <end position="285"/>
    </location>
</feature>
<gene>
    <name evidence="11" type="primary">argE</name>
    <name evidence="11" type="ORF">CVT23_15065</name>
</gene>
<keyword evidence="3" id="KW-0963">Cytoplasm</keyword>
<evidence type="ECO:0000259" key="10">
    <source>
        <dbReference type="Pfam" id="PF07687"/>
    </source>
</evidence>
<evidence type="ECO:0000256" key="7">
    <source>
        <dbReference type="ARBA" id="ARBA00022801"/>
    </source>
</evidence>
<keyword evidence="4" id="KW-0055">Arginine biosynthesis</keyword>
<dbReference type="GO" id="GO:0006526">
    <property type="term" value="P:L-arginine biosynthetic process"/>
    <property type="evidence" value="ECO:0007669"/>
    <property type="project" value="UniProtKB-KW"/>
</dbReference>
<dbReference type="SUPFAM" id="SSF53187">
    <property type="entry name" value="Zn-dependent exopeptidases"/>
    <property type="match status" value="1"/>
</dbReference>
<dbReference type="InterPro" id="IPR001261">
    <property type="entry name" value="ArgE/DapE_CS"/>
</dbReference>
<organism evidence="11 12">
    <name type="scientific">Minwuia thermotolerans</name>
    <dbReference type="NCBI Taxonomy" id="2056226"/>
    <lineage>
        <taxon>Bacteria</taxon>
        <taxon>Pseudomonadati</taxon>
        <taxon>Pseudomonadota</taxon>
        <taxon>Alphaproteobacteria</taxon>
        <taxon>Minwuiales</taxon>
        <taxon>Minwuiaceae</taxon>
        <taxon>Minwuia</taxon>
    </lineage>
</organism>